<gene>
    <name evidence="1" type="ORF">BECKLPF1236B_GA0070989_107124</name>
</gene>
<accession>A0A450WDA0</accession>
<name>A0A450WDA0_9GAMM</name>
<sequence>MPRNISCALTTQQVRDRTKTVTRRSGWRFVKAGDVLHLVEKTRVTPLVTIATVRVIDARREPLSAITDEDVIREGFPQWTARQFIDFYRKTFHVPEDEEVTRIEWAYLDPTAQDNPVKNLPAPRASAPHDKRARLIRLLHVGKRELGMADDAYRDILASLCGQRSARDLSVAQLERVLAHLKECGFKITKKKTKRTSRALARDPESRKARALWLFLHELGVVRDPSERALAAYVKRMTGIDALQWLNGQEEWKVIESLKKWAMRRLPEQVAERVRHMAAQPLSDADRKKLAGIQGLLFGGISAFDPLWGIWETLDEMERSGQPEHANHRPE</sequence>
<protein>
    <submittedName>
        <fullName evidence="1">Mu-like prophage protein gp16</fullName>
    </submittedName>
</protein>
<dbReference type="AlphaFoldDB" id="A0A450WDA0"/>
<organism evidence="1">
    <name type="scientific">Candidatus Kentrum sp. LPFa</name>
    <dbReference type="NCBI Taxonomy" id="2126335"/>
    <lineage>
        <taxon>Bacteria</taxon>
        <taxon>Pseudomonadati</taxon>
        <taxon>Pseudomonadota</taxon>
        <taxon>Gammaproteobacteria</taxon>
        <taxon>Candidatus Kentrum</taxon>
    </lineage>
</organism>
<evidence type="ECO:0000313" key="1">
    <source>
        <dbReference type="EMBL" id="VFK15039.1"/>
    </source>
</evidence>
<proteinExistence type="predicted"/>
<reference evidence="1" key="1">
    <citation type="submission" date="2019-02" db="EMBL/GenBank/DDBJ databases">
        <authorList>
            <person name="Gruber-Vodicka R. H."/>
            <person name="Seah K. B. B."/>
        </authorList>
    </citation>
    <scope>NUCLEOTIDE SEQUENCE</scope>
    <source>
        <strain evidence="1">BECK_S313</strain>
    </source>
</reference>
<dbReference type="InterPro" id="IPR009363">
    <property type="entry name" value="Phage_Mu_Gp16"/>
</dbReference>
<dbReference type="Pfam" id="PF06252">
    <property type="entry name" value="GemA"/>
    <property type="match status" value="1"/>
</dbReference>
<dbReference type="EMBL" id="CAADFK010000071">
    <property type="protein sequence ID" value="VFK15039.1"/>
    <property type="molecule type" value="Genomic_DNA"/>
</dbReference>